<proteinExistence type="predicted"/>
<feature type="non-terminal residue" evidence="2">
    <location>
        <position position="223"/>
    </location>
</feature>
<dbReference type="OrthoDB" id="1350766at2759"/>
<accession>A0A4V1IRR2</accession>
<dbReference type="Pfam" id="PF04073">
    <property type="entry name" value="tRNA_edit"/>
    <property type="match status" value="1"/>
</dbReference>
<gene>
    <name evidence="2" type="ORF">BDK51DRAFT_29778</name>
</gene>
<evidence type="ECO:0000259" key="1">
    <source>
        <dbReference type="Pfam" id="PF04073"/>
    </source>
</evidence>
<dbReference type="AlphaFoldDB" id="A0A4V1IRR2"/>
<evidence type="ECO:0000313" key="2">
    <source>
        <dbReference type="EMBL" id="RKO90947.1"/>
    </source>
</evidence>
<feature type="domain" description="YbaK/aminoacyl-tRNA synthetase-associated" evidence="1">
    <location>
        <begin position="42"/>
        <end position="154"/>
    </location>
</feature>
<protein>
    <recommendedName>
        <fullName evidence="1">YbaK/aminoacyl-tRNA synthetase-associated domain-containing protein</fullName>
    </recommendedName>
</protein>
<dbReference type="InterPro" id="IPR007214">
    <property type="entry name" value="YbaK/aa-tRNA-synth-assoc-dom"/>
</dbReference>
<dbReference type="Proteomes" id="UP000269721">
    <property type="component" value="Unassembled WGS sequence"/>
</dbReference>
<reference evidence="3" key="1">
    <citation type="journal article" date="2018" name="Nat. Microbiol.">
        <title>Leveraging single-cell genomics to expand the fungal tree of life.</title>
        <authorList>
            <person name="Ahrendt S.R."/>
            <person name="Quandt C.A."/>
            <person name="Ciobanu D."/>
            <person name="Clum A."/>
            <person name="Salamov A."/>
            <person name="Andreopoulos B."/>
            <person name="Cheng J.F."/>
            <person name="Woyke T."/>
            <person name="Pelin A."/>
            <person name="Henrissat B."/>
            <person name="Reynolds N.K."/>
            <person name="Benny G.L."/>
            <person name="Smith M.E."/>
            <person name="James T.Y."/>
            <person name="Grigoriev I.V."/>
        </authorList>
    </citation>
    <scope>NUCLEOTIDE SEQUENCE [LARGE SCALE GENOMIC DNA]</scope>
</reference>
<dbReference type="SUPFAM" id="SSF55826">
    <property type="entry name" value="YbaK/ProRS associated domain"/>
    <property type="match status" value="1"/>
</dbReference>
<organism evidence="2 3">
    <name type="scientific">Blyttiomyces helicus</name>
    <dbReference type="NCBI Taxonomy" id="388810"/>
    <lineage>
        <taxon>Eukaryota</taxon>
        <taxon>Fungi</taxon>
        <taxon>Fungi incertae sedis</taxon>
        <taxon>Chytridiomycota</taxon>
        <taxon>Chytridiomycota incertae sedis</taxon>
        <taxon>Chytridiomycetes</taxon>
        <taxon>Chytridiomycetes incertae sedis</taxon>
        <taxon>Blyttiomyces</taxon>
    </lineage>
</organism>
<evidence type="ECO:0000313" key="3">
    <source>
        <dbReference type="Proteomes" id="UP000269721"/>
    </source>
</evidence>
<dbReference type="EMBL" id="KZ995303">
    <property type="protein sequence ID" value="RKO90947.1"/>
    <property type="molecule type" value="Genomic_DNA"/>
</dbReference>
<keyword evidence="3" id="KW-1185">Reference proteome</keyword>
<dbReference type="Gene3D" id="3.90.960.10">
    <property type="entry name" value="YbaK/aminoacyl-tRNA synthetase-associated domain"/>
    <property type="match status" value="1"/>
</dbReference>
<dbReference type="InterPro" id="IPR036754">
    <property type="entry name" value="YbaK/aa-tRNA-synt-asso_dom_sf"/>
</dbReference>
<dbReference type="GO" id="GO:0002161">
    <property type="term" value="F:aminoacyl-tRNA deacylase activity"/>
    <property type="evidence" value="ECO:0007669"/>
    <property type="project" value="InterPro"/>
</dbReference>
<sequence length="223" mass="23160">MSSAADISDLTGAILASHPVANSFAAWVETVTKTAVPSSISSSVAATKTVFLKPKGGKLSTPILVVALADSPVGNNAIAKHLGAKEARVAADDLTRETFGVEKLDVTPFVLKNVADKSTLTVLIDEALLADADRHLVFRGFAADASLYVAASKLKAFLEAQGVRYTSVNLVEICGAPGTASPPAPKKVAEKPAAKAAAADDGKEILIGITAKKEEDFPSWYQQ</sequence>
<name>A0A4V1IRR2_9FUNG</name>